<comment type="caution">
    <text evidence="2">The sequence shown here is derived from an EMBL/GenBank/DDBJ whole genome shotgun (WGS) entry which is preliminary data.</text>
</comment>
<dbReference type="Gene3D" id="3.40.50.300">
    <property type="entry name" value="P-loop containing nucleotide triphosphate hydrolases"/>
    <property type="match status" value="1"/>
</dbReference>
<dbReference type="InterPro" id="IPR027417">
    <property type="entry name" value="P-loop_NTPase"/>
</dbReference>
<sequence>MASTSNQTPQKSKDNKVSLFIGGIKTVKSQKTISIDEVVSISASLQELTAKMIACNNPAEKQKLKLLQPFITPYGTFSYRENKSILHYNRNIAAFDFDKLTTEQTEALKAILVKNASVLLCFISGSQHGVKAIILLSEVINLDKHYNTLKVNAAALLDAIGATEYAPFLDVAQFKLSQPMFLSYDANLHFNTDATPLAIQLIEPIEIINEPQPVRELKNYDAATQIRIEAYANNAVDRLCFELENHDGARHPQIANVKGIAGLYKGYNLENEQQAYDRLESKIVAMYGTDSEAKAGNAFNSMRTAWNDAEPLRNATIEEIIKESTDYFASEHEINRLKYRIDVTEEIPAPQIAWSLLNVTDGKPAILGTLGNFSLVIGKAKAKKSFFINIAVSTALSDCVMLERFTSDLPIEQNEVIYFDTEQGKYHVQAAIKRICDQINQPEPKNLHAYFLRSLTPSERLKFIEEEIYSNPRIGFVVIDGIKDLVTSINDEEQATNVASKLLKWTEERNIHIVTVLHQNKSDANARGHIGTELINKAETVLEVAKSDTEPKISIVTALQCRNIEAEPFAFEIDVFGLPIAAEHFEQRTETKNNRFDVSDLEEVKKYELLQEVFSNGQSFTYTDLVIQLGLAYKSMFNTSIGTNRAKELLTYSKNRGWLIKGNSTRSPYLLGVFAVADEI</sequence>
<evidence type="ECO:0000259" key="1">
    <source>
        <dbReference type="Pfam" id="PF08800"/>
    </source>
</evidence>
<dbReference type="SUPFAM" id="SSF52540">
    <property type="entry name" value="P-loop containing nucleoside triphosphate hydrolases"/>
    <property type="match status" value="1"/>
</dbReference>
<keyword evidence="3" id="KW-1185">Reference proteome</keyword>
<evidence type="ECO:0000313" key="2">
    <source>
        <dbReference type="EMBL" id="TDE02728.1"/>
    </source>
</evidence>
<evidence type="ECO:0000313" key="3">
    <source>
        <dbReference type="Proteomes" id="UP000294644"/>
    </source>
</evidence>
<protein>
    <recommendedName>
        <fullName evidence="1">BT4734-like N-terminal domain-containing protein</fullName>
    </recommendedName>
</protein>
<dbReference type="Proteomes" id="UP000294644">
    <property type="component" value="Unassembled WGS sequence"/>
</dbReference>
<proteinExistence type="predicted"/>
<feature type="domain" description="BT4734-like N-terminal" evidence="1">
    <location>
        <begin position="67"/>
        <end position="190"/>
    </location>
</feature>
<gene>
    <name evidence="2" type="ORF">E0F91_12005</name>
</gene>
<reference evidence="2 3" key="1">
    <citation type="submission" date="2019-03" db="EMBL/GenBank/DDBJ databases">
        <title>Flavobacterium LB-D12 sp. nov., isolated from arctic soil.</title>
        <authorList>
            <person name="Chaudhary D.K."/>
        </authorList>
    </citation>
    <scope>NUCLEOTIDE SEQUENCE [LARGE SCALE GENOMIC DNA]</scope>
    <source>
        <strain evidence="2 3">LB-D12</strain>
    </source>
</reference>
<dbReference type="Pfam" id="PF13481">
    <property type="entry name" value="AAA_25"/>
    <property type="match status" value="1"/>
</dbReference>
<accession>A0A4V2Z0Y3</accession>
<organism evidence="2 3">
    <name type="scientific">Flavobacterium sandaracinum</name>
    <dbReference type="NCBI Taxonomy" id="2541733"/>
    <lineage>
        <taxon>Bacteria</taxon>
        <taxon>Pseudomonadati</taxon>
        <taxon>Bacteroidota</taxon>
        <taxon>Flavobacteriia</taxon>
        <taxon>Flavobacteriales</taxon>
        <taxon>Flavobacteriaceae</taxon>
        <taxon>Flavobacterium</taxon>
    </lineage>
</organism>
<dbReference type="OrthoDB" id="795326at2"/>
<dbReference type="Pfam" id="PF08800">
    <property type="entry name" value="BT4734-like_N"/>
    <property type="match status" value="1"/>
</dbReference>
<dbReference type="EMBL" id="SMFN01000014">
    <property type="protein sequence ID" value="TDE02728.1"/>
    <property type="molecule type" value="Genomic_DNA"/>
</dbReference>
<dbReference type="AlphaFoldDB" id="A0A4V2Z0Y3"/>
<name>A0A4V2Z0Y3_9FLAO</name>
<dbReference type="RefSeq" id="WP_132066723.1">
    <property type="nucleotide sequence ID" value="NZ_SMFN01000014.1"/>
</dbReference>
<dbReference type="InterPro" id="IPR014907">
    <property type="entry name" value="BT4734-like_N"/>
</dbReference>